<dbReference type="Proteomes" id="UP000053881">
    <property type="component" value="Unassembled WGS sequence"/>
</dbReference>
<evidence type="ECO:0000256" key="4">
    <source>
        <dbReference type="ARBA" id="ARBA00009489"/>
    </source>
</evidence>
<sequence>MTKPVVALTKGRVEKQFIQFLEERGFDVAPLLDKGRKLQVETEQFFAFFAKGIDVATYVEHGIADLGIVGEDILLEVQPDVFDLLPLPFGQCRFAVAGEPDSNKALGKQKIATKYPNITTNKALGKQKIATKYPNITTDYFRKQGKSVDIVKLEGSVELAPLLGLADDIVDIVETGNTLKENGLVVKEEMFSISARCIANRNSLKLKKAILYPFIEAFRVEEVIK</sequence>
<evidence type="ECO:0000256" key="3">
    <source>
        <dbReference type="ARBA" id="ARBA00004667"/>
    </source>
</evidence>
<accession>A0A0Q9Y802</accession>
<evidence type="ECO:0000256" key="14">
    <source>
        <dbReference type="ARBA" id="ARBA00023102"/>
    </source>
</evidence>
<dbReference type="GO" id="GO:0000105">
    <property type="term" value="P:L-histidine biosynthetic process"/>
    <property type="evidence" value="ECO:0007669"/>
    <property type="project" value="UniProtKB-UniRule"/>
</dbReference>
<dbReference type="PROSITE" id="PS01316">
    <property type="entry name" value="ATP_P_PHORIBOSYLTR"/>
    <property type="match status" value="1"/>
</dbReference>
<dbReference type="SUPFAM" id="SSF53850">
    <property type="entry name" value="Periplasmic binding protein-like II"/>
    <property type="match status" value="1"/>
</dbReference>
<name>A0A0Q9Y802_9BACI</name>
<dbReference type="UniPathway" id="UPA00031">
    <property type="reaction ID" value="UER00006"/>
</dbReference>
<comment type="similarity">
    <text evidence="4 16">Belongs to the ATP phosphoribosyltransferase family. Short subfamily.</text>
</comment>
<comment type="catalytic activity">
    <reaction evidence="1 16">
        <text>1-(5-phospho-beta-D-ribosyl)-ATP + diphosphate = 5-phospho-alpha-D-ribose 1-diphosphate + ATP</text>
        <dbReference type="Rhea" id="RHEA:18473"/>
        <dbReference type="ChEBI" id="CHEBI:30616"/>
        <dbReference type="ChEBI" id="CHEBI:33019"/>
        <dbReference type="ChEBI" id="CHEBI:58017"/>
        <dbReference type="ChEBI" id="CHEBI:73183"/>
        <dbReference type="EC" id="2.4.2.17"/>
    </reaction>
</comment>
<evidence type="ECO:0000256" key="9">
    <source>
        <dbReference type="ARBA" id="ARBA00022605"/>
    </source>
</evidence>
<evidence type="ECO:0000256" key="8">
    <source>
        <dbReference type="ARBA" id="ARBA00022490"/>
    </source>
</evidence>
<evidence type="ECO:0000313" key="18">
    <source>
        <dbReference type="EMBL" id="KRG16966.1"/>
    </source>
</evidence>
<reference evidence="18 19" key="1">
    <citation type="submission" date="2015-06" db="EMBL/GenBank/DDBJ databases">
        <title>Genome sequencing project of Bacillus galactosidilyticus PL133.</title>
        <authorList>
            <person name="Gaiero J."/>
            <person name="Nicol R."/>
            <person name="Habash M."/>
        </authorList>
    </citation>
    <scope>NUCLEOTIDE SEQUENCE [LARGE SCALE GENOMIC DNA]</scope>
    <source>
        <strain evidence="18 19">PL133</strain>
    </source>
</reference>
<dbReference type="InterPro" id="IPR001348">
    <property type="entry name" value="ATP_PRibTrfase_HisG"/>
</dbReference>
<evidence type="ECO:0000256" key="13">
    <source>
        <dbReference type="ARBA" id="ARBA00022840"/>
    </source>
</evidence>
<evidence type="ECO:0000256" key="2">
    <source>
        <dbReference type="ARBA" id="ARBA00004496"/>
    </source>
</evidence>
<dbReference type="InterPro" id="IPR024893">
    <property type="entry name" value="ATP_PRibTrfase_HisG_short"/>
</dbReference>
<dbReference type="Gene3D" id="3.40.190.10">
    <property type="entry name" value="Periplasmic binding protein-like II"/>
    <property type="match status" value="2"/>
</dbReference>
<gene>
    <name evidence="16" type="primary">hisG</name>
    <name evidence="18" type="ORF">ACA29_01760</name>
</gene>
<dbReference type="PANTHER" id="PTHR21403">
    <property type="entry name" value="ATP PHOSPHORIBOSYLTRANSFERASE ATP-PRTASE"/>
    <property type="match status" value="1"/>
</dbReference>
<evidence type="ECO:0000259" key="17">
    <source>
        <dbReference type="Pfam" id="PF01634"/>
    </source>
</evidence>
<proteinExistence type="inferred from homology"/>
<dbReference type="PANTHER" id="PTHR21403:SF8">
    <property type="entry name" value="ATP PHOSPHORIBOSYLTRANSFERASE"/>
    <property type="match status" value="1"/>
</dbReference>
<organism evidence="18 19">
    <name type="scientific">Lederbergia galactosidilytica</name>
    <dbReference type="NCBI Taxonomy" id="217031"/>
    <lineage>
        <taxon>Bacteria</taxon>
        <taxon>Bacillati</taxon>
        <taxon>Bacillota</taxon>
        <taxon>Bacilli</taxon>
        <taxon>Bacillales</taxon>
        <taxon>Bacillaceae</taxon>
        <taxon>Lederbergia</taxon>
    </lineage>
</organism>
<dbReference type="EMBL" id="LGPB01000019">
    <property type="protein sequence ID" value="KRG16966.1"/>
    <property type="molecule type" value="Genomic_DNA"/>
</dbReference>
<dbReference type="GO" id="GO:0005524">
    <property type="term" value="F:ATP binding"/>
    <property type="evidence" value="ECO:0007669"/>
    <property type="project" value="UniProtKB-KW"/>
</dbReference>
<dbReference type="GO" id="GO:0003879">
    <property type="term" value="F:ATP phosphoribosyltransferase activity"/>
    <property type="evidence" value="ECO:0007669"/>
    <property type="project" value="UniProtKB-UniRule"/>
</dbReference>
<evidence type="ECO:0000256" key="6">
    <source>
        <dbReference type="ARBA" id="ARBA00011946"/>
    </source>
</evidence>
<evidence type="ECO:0000256" key="7">
    <source>
        <dbReference type="ARBA" id="ARBA00020998"/>
    </source>
</evidence>
<evidence type="ECO:0000256" key="15">
    <source>
        <dbReference type="ARBA" id="ARBA00024861"/>
    </source>
</evidence>
<evidence type="ECO:0000256" key="10">
    <source>
        <dbReference type="ARBA" id="ARBA00022676"/>
    </source>
</evidence>
<comment type="subunit">
    <text evidence="5 16">Heteromultimer composed of HisG and HisZ subunits.</text>
</comment>
<dbReference type="InterPro" id="IPR018198">
    <property type="entry name" value="ATP_PRibTrfase_CS"/>
</dbReference>
<dbReference type="AlphaFoldDB" id="A0A0Q9Y802"/>
<keyword evidence="14 16" id="KW-0368">Histidine biosynthesis</keyword>
<dbReference type="Pfam" id="PF01634">
    <property type="entry name" value="HisG"/>
    <property type="match status" value="1"/>
</dbReference>
<evidence type="ECO:0000256" key="11">
    <source>
        <dbReference type="ARBA" id="ARBA00022679"/>
    </source>
</evidence>
<keyword evidence="8 16" id="KW-0963">Cytoplasm</keyword>
<protein>
    <recommendedName>
        <fullName evidence="7 16">ATP phosphoribosyltransferase</fullName>
        <shortName evidence="16">ATP-PRT</shortName>
        <shortName evidence="16">ATP-PRTase</shortName>
        <ecNumber evidence="6 16">2.4.2.17</ecNumber>
    </recommendedName>
</protein>
<keyword evidence="13 16" id="KW-0067">ATP-binding</keyword>
<evidence type="ECO:0000256" key="5">
    <source>
        <dbReference type="ARBA" id="ARBA00011496"/>
    </source>
</evidence>
<evidence type="ECO:0000313" key="19">
    <source>
        <dbReference type="Proteomes" id="UP000053881"/>
    </source>
</evidence>
<evidence type="ECO:0000256" key="1">
    <source>
        <dbReference type="ARBA" id="ARBA00000915"/>
    </source>
</evidence>
<dbReference type="FunFam" id="3.40.190.10:FF:000008">
    <property type="entry name" value="ATP phosphoribosyltransferase"/>
    <property type="match status" value="1"/>
</dbReference>
<evidence type="ECO:0000256" key="16">
    <source>
        <dbReference type="HAMAP-Rule" id="MF_01018"/>
    </source>
</evidence>
<dbReference type="GO" id="GO:0005737">
    <property type="term" value="C:cytoplasm"/>
    <property type="evidence" value="ECO:0007669"/>
    <property type="project" value="UniProtKB-SubCell"/>
</dbReference>
<dbReference type="EC" id="2.4.2.17" evidence="6 16"/>
<keyword evidence="9 16" id="KW-0028">Amino-acid biosynthesis</keyword>
<dbReference type="InterPro" id="IPR013820">
    <property type="entry name" value="ATP_PRibTrfase_cat"/>
</dbReference>
<keyword evidence="12 16" id="KW-0547">Nucleotide-binding</keyword>
<dbReference type="CDD" id="cd13595">
    <property type="entry name" value="PBP2_HisGs"/>
    <property type="match status" value="1"/>
</dbReference>
<comment type="subcellular location">
    <subcellularLocation>
        <location evidence="2 16">Cytoplasm</location>
    </subcellularLocation>
</comment>
<evidence type="ECO:0000256" key="12">
    <source>
        <dbReference type="ARBA" id="ARBA00022741"/>
    </source>
</evidence>
<dbReference type="NCBIfam" id="TIGR00070">
    <property type="entry name" value="hisG"/>
    <property type="match status" value="2"/>
</dbReference>
<feature type="domain" description="ATP phosphoribosyltransferase catalytic" evidence="17">
    <location>
        <begin position="54"/>
        <end position="217"/>
    </location>
</feature>
<comment type="domain">
    <text evidence="16">Lacks the C-terminal regulatory region which is replaced by HisZ.</text>
</comment>
<comment type="caution">
    <text evidence="18">The sequence shown here is derived from an EMBL/GenBank/DDBJ whole genome shotgun (WGS) entry which is preliminary data.</text>
</comment>
<comment type="function">
    <text evidence="15 16">Catalyzes the condensation of ATP and 5-phosphoribose 1-diphosphate to form N'-(5'-phosphoribosyl)-ATP (PR-ATP). Has a crucial role in the pathway because the rate of histidine biosynthesis seems to be controlled primarily by regulation of HisG enzymatic activity.</text>
</comment>
<keyword evidence="10 16" id="KW-0328">Glycosyltransferase</keyword>
<dbReference type="PATRIC" id="fig|217031.4.peg.617"/>
<comment type="pathway">
    <text evidence="3 16">Amino-acid biosynthesis; L-histidine biosynthesis; L-histidine from 5-phospho-alpha-D-ribose 1-diphosphate: step 1/9.</text>
</comment>
<dbReference type="HAMAP" id="MF_01018">
    <property type="entry name" value="HisG_Short"/>
    <property type="match status" value="1"/>
</dbReference>
<keyword evidence="11 16" id="KW-0808">Transferase</keyword>